<evidence type="ECO:0000313" key="3">
    <source>
        <dbReference type="Proteomes" id="UP000643165"/>
    </source>
</evidence>
<accession>A0ABQ4IVY4</accession>
<comment type="caution">
    <text evidence="2">The sequence shown here is derived from an EMBL/GenBank/DDBJ whole genome shotgun (WGS) entry which is preliminary data.</text>
</comment>
<dbReference type="EMBL" id="BOPB01000013">
    <property type="protein sequence ID" value="GIJ22088.1"/>
    <property type="molecule type" value="Genomic_DNA"/>
</dbReference>
<proteinExistence type="predicted"/>
<name>A0ABQ4IVY4_9ACTN</name>
<organism evidence="2 3">
    <name type="scientific">Micromonospora lutea</name>
    <dbReference type="NCBI Taxonomy" id="419825"/>
    <lineage>
        <taxon>Bacteria</taxon>
        <taxon>Bacillati</taxon>
        <taxon>Actinomycetota</taxon>
        <taxon>Actinomycetes</taxon>
        <taxon>Micromonosporales</taxon>
        <taxon>Micromonosporaceae</taxon>
        <taxon>Micromonospora</taxon>
    </lineage>
</organism>
<reference evidence="2 3" key="1">
    <citation type="submission" date="2021-01" db="EMBL/GenBank/DDBJ databases">
        <title>Whole genome shotgun sequence of Verrucosispora lutea NBRC 106530.</title>
        <authorList>
            <person name="Komaki H."/>
            <person name="Tamura T."/>
        </authorList>
    </citation>
    <scope>NUCLEOTIDE SEQUENCE [LARGE SCALE GENOMIC DNA]</scope>
    <source>
        <strain evidence="2 3">NBRC 106530</strain>
    </source>
</reference>
<feature type="region of interest" description="Disordered" evidence="1">
    <location>
        <begin position="1"/>
        <end position="26"/>
    </location>
</feature>
<sequence length="74" mass="7841">MARLRRAGEGSPPDRLTHLTGKPSATGRGLLAVQERLHTIPAAGRAVPAVGSVAAQLSDTPGPELLWCHKRPER</sequence>
<keyword evidence="3" id="KW-1185">Reference proteome</keyword>
<evidence type="ECO:0000313" key="2">
    <source>
        <dbReference type="EMBL" id="GIJ22088.1"/>
    </source>
</evidence>
<dbReference type="Proteomes" id="UP000643165">
    <property type="component" value="Unassembled WGS sequence"/>
</dbReference>
<evidence type="ECO:0000256" key="1">
    <source>
        <dbReference type="SAM" id="MobiDB-lite"/>
    </source>
</evidence>
<protein>
    <submittedName>
        <fullName evidence="2">Uncharacterized protein</fullName>
    </submittedName>
</protein>
<gene>
    <name evidence="2" type="ORF">Vlu01_27120</name>
</gene>